<evidence type="ECO:0000256" key="1">
    <source>
        <dbReference type="SAM" id="MobiDB-lite"/>
    </source>
</evidence>
<dbReference type="KEGG" id="mpa:MAP_2074c"/>
<keyword evidence="3" id="KW-1185">Reference proteome</keyword>
<reference evidence="2 3" key="1">
    <citation type="journal article" date="2005" name="Proc. Natl. Acad. Sci. U.S.A.">
        <title>The complete genome sequence of Mycobacterium avium subspecies paratuberculosis.</title>
        <authorList>
            <person name="Li L."/>
            <person name="Bannantine J.P."/>
            <person name="Zhang Q."/>
            <person name="Amonsin A."/>
            <person name="May B.J."/>
            <person name="Alt D."/>
            <person name="Banerji N."/>
            <person name="Kanjilal S."/>
            <person name="Kapur V."/>
        </authorList>
    </citation>
    <scope>NUCLEOTIDE SEQUENCE [LARGE SCALE GENOMIC DNA]</scope>
    <source>
        <strain evidence="3">ATCC BAA-968 / K-10</strain>
    </source>
</reference>
<dbReference type="Proteomes" id="UP000000580">
    <property type="component" value="Chromosome"/>
</dbReference>
<proteinExistence type="predicted"/>
<evidence type="ECO:0000313" key="2">
    <source>
        <dbReference type="EMBL" id="AAS04391.1"/>
    </source>
</evidence>
<name>Q73Y83_MYCPA</name>
<feature type="compositionally biased region" description="Low complexity" evidence="1">
    <location>
        <begin position="75"/>
        <end position="98"/>
    </location>
</feature>
<dbReference type="STRING" id="262316.MAP_2074c"/>
<organism evidence="2 3">
    <name type="scientific">Mycolicibacterium paratuberculosis (strain ATCC BAA-968 / K-10)</name>
    <name type="common">Mycobacterium paratuberculosis</name>
    <dbReference type="NCBI Taxonomy" id="262316"/>
    <lineage>
        <taxon>Bacteria</taxon>
        <taxon>Bacillati</taxon>
        <taxon>Actinomycetota</taxon>
        <taxon>Actinomycetes</taxon>
        <taxon>Mycobacteriales</taxon>
        <taxon>Mycobacteriaceae</taxon>
        <taxon>Mycobacterium</taxon>
        <taxon>Mycobacterium avium complex (MAC)</taxon>
    </lineage>
</organism>
<gene>
    <name evidence="2" type="ordered locus">MAP_2074c</name>
</gene>
<evidence type="ECO:0000313" key="3">
    <source>
        <dbReference type="Proteomes" id="UP000000580"/>
    </source>
</evidence>
<dbReference type="HOGENOM" id="CLU_1382771_0_0_11"/>
<feature type="region of interest" description="Disordered" evidence="1">
    <location>
        <begin position="116"/>
        <end position="197"/>
    </location>
</feature>
<protein>
    <submittedName>
        <fullName evidence="2">Uncharacterized protein</fullName>
    </submittedName>
</protein>
<accession>Q73Y83</accession>
<feature type="region of interest" description="Disordered" evidence="1">
    <location>
        <begin position="75"/>
        <end position="99"/>
    </location>
</feature>
<feature type="compositionally biased region" description="Basic and acidic residues" evidence="1">
    <location>
        <begin position="151"/>
        <end position="166"/>
    </location>
</feature>
<dbReference type="AlphaFoldDB" id="Q73Y83"/>
<sequence length="197" mass="20126">MPAWRRERSIPRRTRWFTRSPGGGSVAPRGAVEVATLGVPMPGTTRAAGVIGPARPTGAAGVIGTARSTWSTRATGMTGAAGTARRPTGPTRPAGTARSARVIGAGRMVEISGLRPAMAGTAGGRGAMPARRRRCPGSGAGEPGAHSQRGGAERPGDAHPSDKLLQPHDASPIHSVHSGSLRKGNSSNAPRHHPDTR</sequence>
<dbReference type="EMBL" id="AE016958">
    <property type="protein sequence ID" value="AAS04391.1"/>
    <property type="molecule type" value="Genomic_DNA"/>
</dbReference>